<keyword evidence="3 5" id="KW-0807">Transducer</keyword>
<dbReference type="PROSITE" id="PS50111">
    <property type="entry name" value="CHEMOTAXIS_TRANSDUC_2"/>
    <property type="match status" value="1"/>
</dbReference>
<dbReference type="GO" id="GO:0006935">
    <property type="term" value="P:chemotaxis"/>
    <property type="evidence" value="ECO:0007669"/>
    <property type="project" value="InterPro"/>
</dbReference>
<proteinExistence type="inferred from homology"/>
<dbReference type="PROSITE" id="PS50192">
    <property type="entry name" value="T_SNARE"/>
    <property type="match status" value="1"/>
</dbReference>
<dbReference type="InterPro" id="IPR004090">
    <property type="entry name" value="Chemotax_Me-accpt_rcpt"/>
</dbReference>
<keyword evidence="2" id="KW-1003">Cell membrane</keyword>
<dbReference type="STRING" id="1245469.S58_69640"/>
<dbReference type="Gene3D" id="1.10.287.950">
    <property type="entry name" value="Methyl-accepting chemotaxis protein"/>
    <property type="match status" value="1"/>
</dbReference>
<feature type="domain" description="T-SNARE coiled-coil homology" evidence="8">
    <location>
        <begin position="579"/>
        <end position="641"/>
    </location>
</feature>
<comment type="similarity">
    <text evidence="4">Belongs to the methyl-accepting chemotaxis (MCP) protein family.</text>
</comment>
<dbReference type="AlphaFoldDB" id="M5A230"/>
<dbReference type="SUPFAM" id="SSF58104">
    <property type="entry name" value="Methyl-accepting chemotaxis protein (MCP) signaling domain"/>
    <property type="match status" value="1"/>
</dbReference>
<dbReference type="PANTHER" id="PTHR32089">
    <property type="entry name" value="METHYL-ACCEPTING CHEMOTAXIS PROTEIN MCPB"/>
    <property type="match status" value="1"/>
</dbReference>
<keyword evidence="11" id="KW-1185">Reference proteome</keyword>
<evidence type="ECO:0000313" key="10">
    <source>
        <dbReference type="EMBL" id="BAM92930.1"/>
    </source>
</evidence>
<evidence type="ECO:0000259" key="8">
    <source>
        <dbReference type="PROSITE" id="PS50192"/>
    </source>
</evidence>
<evidence type="ECO:0000256" key="5">
    <source>
        <dbReference type="PROSITE-ProRule" id="PRU00284"/>
    </source>
</evidence>
<evidence type="ECO:0000259" key="9">
    <source>
        <dbReference type="PROSITE" id="PS50885"/>
    </source>
</evidence>
<dbReference type="PATRIC" id="fig|1245469.3.peg.7120"/>
<dbReference type="GO" id="GO:0007165">
    <property type="term" value="P:signal transduction"/>
    <property type="evidence" value="ECO:0007669"/>
    <property type="project" value="UniProtKB-KW"/>
</dbReference>
<keyword evidence="6" id="KW-0175">Coiled coil</keyword>
<dbReference type="Pfam" id="PF00672">
    <property type="entry name" value="HAMP"/>
    <property type="match status" value="1"/>
</dbReference>
<dbReference type="InterPro" id="IPR004089">
    <property type="entry name" value="MCPsignal_dom"/>
</dbReference>
<dbReference type="InterPro" id="IPR003660">
    <property type="entry name" value="HAMP_dom"/>
</dbReference>
<comment type="subcellular location">
    <subcellularLocation>
        <location evidence="1">Cell inner membrane</location>
        <topology evidence="1">Multi-pass membrane protein</topology>
    </subcellularLocation>
</comment>
<feature type="coiled-coil region" evidence="6">
    <location>
        <begin position="652"/>
        <end position="679"/>
    </location>
</feature>
<keyword evidence="2" id="KW-0997">Cell inner membrane</keyword>
<evidence type="ECO:0000256" key="3">
    <source>
        <dbReference type="ARBA" id="ARBA00023224"/>
    </source>
</evidence>
<dbReference type="SMART" id="SM00304">
    <property type="entry name" value="HAMP"/>
    <property type="match status" value="1"/>
</dbReference>
<evidence type="ECO:0000313" key="11">
    <source>
        <dbReference type="Proteomes" id="UP000011841"/>
    </source>
</evidence>
<dbReference type="SMART" id="SM00283">
    <property type="entry name" value="MA"/>
    <property type="match status" value="1"/>
</dbReference>
<feature type="domain" description="HAMP" evidence="9">
    <location>
        <begin position="333"/>
        <end position="386"/>
    </location>
</feature>
<dbReference type="eggNOG" id="COG2770">
    <property type="taxonomic scope" value="Bacteria"/>
</dbReference>
<feature type="domain" description="Methyl-accepting transducer" evidence="7">
    <location>
        <begin position="427"/>
        <end position="663"/>
    </location>
</feature>
<evidence type="ECO:0000256" key="1">
    <source>
        <dbReference type="ARBA" id="ARBA00004429"/>
    </source>
</evidence>
<name>M5A230_9BRAD</name>
<gene>
    <name evidence="10" type="ORF">S58_69640</name>
</gene>
<protein>
    <submittedName>
        <fullName evidence="10">Putative methyl-accepting chemotaxis protein</fullName>
    </submittedName>
</protein>
<dbReference type="Proteomes" id="UP000011841">
    <property type="component" value="Chromosome"/>
</dbReference>
<dbReference type="InterPro" id="IPR000727">
    <property type="entry name" value="T_SNARE_dom"/>
</dbReference>
<dbReference type="HOGENOM" id="CLU_000445_107_27_5"/>
<dbReference type="Gene3D" id="6.10.340.10">
    <property type="match status" value="1"/>
</dbReference>
<dbReference type="CDD" id="cd06225">
    <property type="entry name" value="HAMP"/>
    <property type="match status" value="1"/>
</dbReference>
<dbReference type="PRINTS" id="PR00260">
    <property type="entry name" value="CHEMTRNSDUCR"/>
</dbReference>
<keyword evidence="2" id="KW-0472">Membrane</keyword>
<dbReference type="KEGG" id="aol:S58_69640"/>
<evidence type="ECO:0000259" key="7">
    <source>
        <dbReference type="PROSITE" id="PS50111"/>
    </source>
</evidence>
<accession>M5A230</accession>
<dbReference type="eggNOG" id="COG0840">
    <property type="taxonomic scope" value="Bacteria"/>
</dbReference>
<evidence type="ECO:0000256" key="2">
    <source>
        <dbReference type="ARBA" id="ARBA00022519"/>
    </source>
</evidence>
<dbReference type="Pfam" id="PF00015">
    <property type="entry name" value="MCPsignal"/>
    <property type="match status" value="1"/>
</dbReference>
<organism evidence="10 11">
    <name type="scientific">Bradyrhizobium oligotrophicum S58</name>
    <dbReference type="NCBI Taxonomy" id="1245469"/>
    <lineage>
        <taxon>Bacteria</taxon>
        <taxon>Pseudomonadati</taxon>
        <taxon>Pseudomonadota</taxon>
        <taxon>Alphaproteobacteria</taxon>
        <taxon>Hyphomicrobiales</taxon>
        <taxon>Nitrobacteraceae</taxon>
        <taxon>Bradyrhizobium</taxon>
    </lineage>
</organism>
<evidence type="ECO:0000256" key="4">
    <source>
        <dbReference type="ARBA" id="ARBA00029447"/>
    </source>
</evidence>
<evidence type="ECO:0000256" key="6">
    <source>
        <dbReference type="SAM" id="Coils"/>
    </source>
</evidence>
<dbReference type="GO" id="GO:0005886">
    <property type="term" value="C:plasma membrane"/>
    <property type="evidence" value="ECO:0007669"/>
    <property type="project" value="UniProtKB-SubCell"/>
</dbReference>
<dbReference type="PROSITE" id="PS50885">
    <property type="entry name" value="HAMP"/>
    <property type="match status" value="1"/>
</dbReference>
<dbReference type="PANTHER" id="PTHR32089:SF112">
    <property type="entry name" value="LYSOZYME-LIKE PROTEIN-RELATED"/>
    <property type="match status" value="1"/>
</dbReference>
<dbReference type="GO" id="GO:0004888">
    <property type="term" value="F:transmembrane signaling receptor activity"/>
    <property type="evidence" value="ECO:0007669"/>
    <property type="project" value="InterPro"/>
</dbReference>
<reference evidence="10 11" key="1">
    <citation type="journal article" date="2013" name="Appl. Environ. Microbiol.">
        <title>Genome analysis suggests that the soil oligotrophic bacterium Agromonas oligotrophica (Bradyrhizobium oligotrophicum) is a nitrogen-fixing symbiont of Aeschynomene indica.</title>
        <authorList>
            <person name="Okubo T."/>
            <person name="Fukushima S."/>
            <person name="Itakura M."/>
            <person name="Oshima K."/>
            <person name="Longtonglang A."/>
            <person name="Teaumroong N."/>
            <person name="Mitsui H."/>
            <person name="Hattori M."/>
            <person name="Hattori R."/>
            <person name="Hattori T."/>
            <person name="Minamisawa K."/>
        </authorList>
    </citation>
    <scope>NUCLEOTIDE SEQUENCE [LARGE SCALE GENOMIC DNA]</scope>
    <source>
        <strain evidence="10 11">S58</strain>
    </source>
</reference>
<sequence length="684" mass="70281">MKQPGSAMKLSSLMSWIGVRPRIFGGFALILSFLVLLGGFAMSQVGHIGGTVDELVASAAGDAGMSQVRAALLGANGAVEKFIRTWSVGDKDAAGKAIDGVGELTDQVEKQSGQLKVIADGVGSVRSALAAYRASFAAAADAVDRLRAATGKTDALGAVAGINFGGIQVALANRAGAEPLLNPLRLASVVDAVRISVMRYTSTLSNGDADDARLTFVYAKLAVADTEAEMAGVEDAKLKALVAALKEALTADAAALEEVIKVAADLRAKQAELAKASAAIDVQVGRINQQLGTTRADQATKTGVAVQETERTVIVTSAGAVVLGAVLAWLIGGSVSGPIRGMTDRMQSLAAGELEQPIPGGEQRDEIGRMARAVEVFRDNALTVRRMEQDAAAQREATEAERARMMADLAGRFEQGMQGVITGVGGRATDMGQSAKELARVAERGRGLAEAVASRAEQASVNVQTVASATQELAASIREISGQVQRSVTVSNRATHETQRTSELINGLSSAAERIGTIVQLIQAIASQTNLLALNATIEAARAGDAGRGFAIVASEVKNLASQTAQATEQISSQIATIQSATEETVGAIAQFGTTVKEIAEISNAIAAAVEQQGAATSEIARNVEQAASGTAAVTQEIGDVRAVAGQTDAGAEAALTAAAELQQQAASLKSNVDDFLQTIRTAA</sequence>
<dbReference type="EMBL" id="AP012603">
    <property type="protein sequence ID" value="BAM92930.1"/>
    <property type="molecule type" value="Genomic_DNA"/>
</dbReference>